<feature type="compositionally biased region" description="Basic and acidic residues" evidence="1">
    <location>
        <begin position="58"/>
        <end position="84"/>
    </location>
</feature>
<dbReference type="Proteomes" id="UP000824469">
    <property type="component" value="Unassembled WGS sequence"/>
</dbReference>
<dbReference type="GO" id="GO:0180022">
    <property type="term" value="C:RQC-trigger complex"/>
    <property type="evidence" value="ECO:0007669"/>
    <property type="project" value="InterPro"/>
</dbReference>
<proteinExistence type="predicted"/>
<dbReference type="PANTHER" id="PTHR12963">
    <property type="entry name" value="THYROID RECEPTOR INTERACTING PROTEIN RELATED"/>
    <property type="match status" value="1"/>
</dbReference>
<evidence type="ECO:0000313" key="5">
    <source>
        <dbReference type="Proteomes" id="UP000824469"/>
    </source>
</evidence>
<dbReference type="EMBL" id="JAHRHJ020000011">
    <property type="protein sequence ID" value="KAH9295843.1"/>
    <property type="molecule type" value="Genomic_DNA"/>
</dbReference>
<accession>A0AA38CC40</accession>
<name>A0AA38CC40_TAXCH</name>
<dbReference type="OMA" id="CEMAPLE"/>
<dbReference type="GO" id="GO:0005634">
    <property type="term" value="C:nucleus"/>
    <property type="evidence" value="ECO:0007669"/>
    <property type="project" value="InterPro"/>
</dbReference>
<sequence>NIVGQETSQGIVDEYLRRRSSKRNLNLDKVPKEDVQVYMKPPADEFWSAGNKKATKNSNERNHAAVQKEMKAPAENSEAKDSAKGKVNAAKKKRGSKAISIAEAAKGSIVLQRGKACDCQARRHKLVTNCLSCGKVICEQTGEGPCSFCGALVLREGSNFAGLDEVALPLSEAEVKAEAFKNRLVEYDRNASERTLVIDDQSDYYEHEGNDWISEEEKQLLLKKQEEIEEAEQARRNKVVVTFDLVGRKVVMTDQEAAKLESQSGILRPIFLTEDRACNRIKENPHIREQPVFIETSESGNAPTPKSYNKDKKAGRSNTGLLYEISGRVQHDDSLMGALSLGRIQLSETSVNASL</sequence>
<dbReference type="Pfam" id="PF06221">
    <property type="entry name" value="zf-C2HC5"/>
    <property type="match status" value="1"/>
</dbReference>
<dbReference type="GO" id="GO:0008270">
    <property type="term" value="F:zinc ion binding"/>
    <property type="evidence" value="ECO:0007669"/>
    <property type="project" value="InterPro"/>
</dbReference>
<dbReference type="InterPro" id="IPR056993">
    <property type="entry name" value="TRIP4_3rd_dom"/>
</dbReference>
<evidence type="ECO:0008006" key="6">
    <source>
        <dbReference type="Google" id="ProtNLM"/>
    </source>
</evidence>
<evidence type="ECO:0000313" key="4">
    <source>
        <dbReference type="EMBL" id="KAH9295843.1"/>
    </source>
</evidence>
<reference evidence="4 5" key="1">
    <citation type="journal article" date="2021" name="Nat. Plants">
        <title>The Taxus genome provides insights into paclitaxel biosynthesis.</title>
        <authorList>
            <person name="Xiong X."/>
            <person name="Gou J."/>
            <person name="Liao Q."/>
            <person name="Li Y."/>
            <person name="Zhou Q."/>
            <person name="Bi G."/>
            <person name="Li C."/>
            <person name="Du R."/>
            <person name="Wang X."/>
            <person name="Sun T."/>
            <person name="Guo L."/>
            <person name="Liang H."/>
            <person name="Lu P."/>
            <person name="Wu Y."/>
            <person name="Zhang Z."/>
            <person name="Ro D.K."/>
            <person name="Shang Y."/>
            <person name="Huang S."/>
            <person name="Yan J."/>
        </authorList>
    </citation>
    <scope>NUCLEOTIDE SEQUENCE [LARGE SCALE GENOMIC DNA]</scope>
    <source>
        <strain evidence="4">Ta-2019</strain>
    </source>
</reference>
<keyword evidence="5" id="KW-1185">Reference proteome</keyword>
<dbReference type="InterPro" id="IPR039128">
    <property type="entry name" value="TRIP4-like"/>
</dbReference>
<feature type="domain" description="TRIP4/RQT4 C2HC5-type zinc finger" evidence="2">
    <location>
        <begin position="115"/>
        <end position="155"/>
    </location>
</feature>
<dbReference type="AlphaFoldDB" id="A0AA38CC40"/>
<feature type="domain" description="Activating signal cointegrator 1 third" evidence="3">
    <location>
        <begin position="200"/>
        <end position="252"/>
    </location>
</feature>
<protein>
    <recommendedName>
        <fullName evidence="6">Zinc finger C2HC5-type domain-containing protein</fullName>
    </recommendedName>
</protein>
<gene>
    <name evidence="4" type="ORF">KI387_039431</name>
</gene>
<feature type="non-terminal residue" evidence="4">
    <location>
        <position position="1"/>
    </location>
</feature>
<feature type="region of interest" description="Disordered" evidence="1">
    <location>
        <begin position="46"/>
        <end position="91"/>
    </location>
</feature>
<evidence type="ECO:0000259" key="3">
    <source>
        <dbReference type="Pfam" id="PF23134"/>
    </source>
</evidence>
<dbReference type="GO" id="GO:0045893">
    <property type="term" value="P:positive regulation of DNA-templated transcription"/>
    <property type="evidence" value="ECO:0007669"/>
    <property type="project" value="TreeGrafter"/>
</dbReference>
<dbReference type="PANTHER" id="PTHR12963:SF4">
    <property type="entry name" value="ACTIVATING SIGNAL COINTEGRATOR 1"/>
    <property type="match status" value="1"/>
</dbReference>
<evidence type="ECO:0000256" key="1">
    <source>
        <dbReference type="SAM" id="MobiDB-lite"/>
    </source>
</evidence>
<dbReference type="InterPro" id="IPR009349">
    <property type="entry name" value="TRIP4/RQT4_C2HC5_Znf"/>
</dbReference>
<comment type="caution">
    <text evidence="4">The sequence shown here is derived from an EMBL/GenBank/DDBJ whole genome shotgun (WGS) entry which is preliminary data.</text>
</comment>
<dbReference type="Pfam" id="PF23134">
    <property type="entry name" value="TRIP4_3rd"/>
    <property type="match status" value="1"/>
</dbReference>
<dbReference type="GO" id="GO:0072344">
    <property type="term" value="P:rescue of stalled ribosome"/>
    <property type="evidence" value="ECO:0007669"/>
    <property type="project" value="InterPro"/>
</dbReference>
<organism evidence="4 5">
    <name type="scientific">Taxus chinensis</name>
    <name type="common">Chinese yew</name>
    <name type="synonym">Taxus wallichiana var. chinensis</name>
    <dbReference type="NCBI Taxonomy" id="29808"/>
    <lineage>
        <taxon>Eukaryota</taxon>
        <taxon>Viridiplantae</taxon>
        <taxon>Streptophyta</taxon>
        <taxon>Embryophyta</taxon>
        <taxon>Tracheophyta</taxon>
        <taxon>Spermatophyta</taxon>
        <taxon>Pinopsida</taxon>
        <taxon>Pinidae</taxon>
        <taxon>Conifers II</taxon>
        <taxon>Cupressales</taxon>
        <taxon>Taxaceae</taxon>
        <taxon>Taxus</taxon>
    </lineage>
</organism>
<evidence type="ECO:0000259" key="2">
    <source>
        <dbReference type="Pfam" id="PF06221"/>
    </source>
</evidence>